<dbReference type="PROSITE" id="PS00211">
    <property type="entry name" value="ABC_TRANSPORTER_1"/>
    <property type="match status" value="1"/>
</dbReference>
<keyword evidence="7 8" id="KW-0472">Membrane</keyword>
<keyword evidence="4" id="KW-0547">Nucleotide-binding</keyword>
<evidence type="ECO:0000256" key="3">
    <source>
        <dbReference type="ARBA" id="ARBA00022692"/>
    </source>
</evidence>
<evidence type="ECO:0000259" key="10">
    <source>
        <dbReference type="PROSITE" id="PS50929"/>
    </source>
</evidence>
<comment type="caution">
    <text evidence="11">The sequence shown here is derived from an EMBL/GenBank/DDBJ whole genome shotgun (WGS) entry which is preliminary data.</text>
</comment>
<sequence>MRSRHNFSDNEDVAFSLRAMKKLWPYLMRFKGRIALALTCLIAAKLASVYMPFVLKHVVDALAGSTSQPDLAYFPLGLLLAYGLVRLANTLFGEVRDVLFGRVTEQAMHQIGLDVFKHLHNLDLGFHLSRSTGALSRDIERGTSGISFVMRFMVFNILPTLFEIAMVTGVLLLHYQTSFALITLAAVVAYISFSVMATHWRTQYLRAANKADSESNARAVDSLLNYETVKYFTNEEYETRHYDLDLQRWETARRQNRLSLFVLNGGQALIVAIAMTSMLLLAANYVRQGAMTIGDFVLINAFMMQLFLPLNLLGFVYREMRGAMVNIERMFDLLDQRPAIMDKPKAKPLAVQAGTVEFRNVEFAYTSERSILQNISFTLQAGKKLAVVGSSGSGKSTLVRLLFRFYDVNAGAILIDGQDIREVTQHSLRGAIGIVPQDTVLFNASIKDNIRYGNTEASDAEIMEAVRLAHLQHFIQQLPLGLDTLVGERGLKLSGGEKQRIAIARAILKRPSILVFDEATSSLDSHSEQSIMQALREISVGITSLAIAHRLSTIADADLIVVMENGHLVEQGTHNELLSRKGRYAGLWQAQQENNRESAPQVETIH</sequence>
<dbReference type="PANTHER" id="PTHR24221:SF632">
    <property type="entry name" value="ATP-DEPENDENT LIPID A-CORE FLIPPASE"/>
    <property type="match status" value="1"/>
</dbReference>
<evidence type="ECO:0000256" key="8">
    <source>
        <dbReference type="SAM" id="Phobius"/>
    </source>
</evidence>
<evidence type="ECO:0000313" key="11">
    <source>
        <dbReference type="EMBL" id="PPC77085.1"/>
    </source>
</evidence>
<dbReference type="GO" id="GO:0005886">
    <property type="term" value="C:plasma membrane"/>
    <property type="evidence" value="ECO:0007669"/>
    <property type="project" value="UniProtKB-SubCell"/>
</dbReference>
<dbReference type="OrthoDB" id="5298313at2"/>
<dbReference type="Gene3D" id="1.20.1560.10">
    <property type="entry name" value="ABC transporter type 1, transmembrane domain"/>
    <property type="match status" value="1"/>
</dbReference>
<feature type="domain" description="ABC transmembrane type-1" evidence="10">
    <location>
        <begin position="35"/>
        <end position="322"/>
    </location>
</feature>
<feature type="transmembrane region" description="Helical" evidence="8">
    <location>
        <begin position="297"/>
        <end position="317"/>
    </location>
</feature>
<evidence type="ECO:0000256" key="6">
    <source>
        <dbReference type="ARBA" id="ARBA00022989"/>
    </source>
</evidence>
<evidence type="ECO:0000256" key="7">
    <source>
        <dbReference type="ARBA" id="ARBA00023136"/>
    </source>
</evidence>
<name>A0A2S5KR02_9PROT</name>
<dbReference type="InterPro" id="IPR036640">
    <property type="entry name" value="ABC1_TM_sf"/>
</dbReference>
<proteinExistence type="predicted"/>
<feature type="transmembrane region" description="Helical" evidence="8">
    <location>
        <begin position="179"/>
        <end position="200"/>
    </location>
</feature>
<dbReference type="Proteomes" id="UP000238196">
    <property type="component" value="Unassembled WGS sequence"/>
</dbReference>
<accession>A0A2S5KR02</accession>
<dbReference type="FunFam" id="3.40.50.300:FF:000186">
    <property type="entry name" value="ATP-binding cassette sub-family B member 7, mitochondrial"/>
    <property type="match status" value="1"/>
</dbReference>
<dbReference type="Pfam" id="PF00005">
    <property type="entry name" value="ABC_tran"/>
    <property type="match status" value="1"/>
</dbReference>
<evidence type="ECO:0000256" key="4">
    <source>
        <dbReference type="ARBA" id="ARBA00022741"/>
    </source>
</evidence>
<dbReference type="InterPro" id="IPR027417">
    <property type="entry name" value="P-loop_NTPase"/>
</dbReference>
<dbReference type="EMBL" id="PRLP01000035">
    <property type="protein sequence ID" value="PPC77085.1"/>
    <property type="molecule type" value="Genomic_DNA"/>
</dbReference>
<reference evidence="11 12" key="1">
    <citation type="submission" date="2018-02" db="EMBL/GenBank/DDBJ databases">
        <title>novel marine gammaproteobacteria from coastal saline agro ecosystem.</title>
        <authorList>
            <person name="Krishnan R."/>
            <person name="Ramesh Kumar N."/>
        </authorList>
    </citation>
    <scope>NUCLEOTIDE SEQUENCE [LARGE SCALE GENOMIC DNA]</scope>
    <source>
        <strain evidence="11 12">228</strain>
    </source>
</reference>
<keyword evidence="2" id="KW-0813">Transport</keyword>
<dbReference type="PROSITE" id="PS50929">
    <property type="entry name" value="ABC_TM1F"/>
    <property type="match status" value="1"/>
</dbReference>
<dbReference type="GO" id="GO:0034040">
    <property type="term" value="F:ATPase-coupled lipid transmembrane transporter activity"/>
    <property type="evidence" value="ECO:0007669"/>
    <property type="project" value="TreeGrafter"/>
</dbReference>
<comment type="subcellular location">
    <subcellularLocation>
        <location evidence="1">Cell membrane</location>
        <topology evidence="1">Multi-pass membrane protein</topology>
    </subcellularLocation>
</comment>
<dbReference type="PROSITE" id="PS50893">
    <property type="entry name" value="ABC_TRANSPORTER_2"/>
    <property type="match status" value="1"/>
</dbReference>
<feature type="transmembrane region" description="Helical" evidence="8">
    <location>
        <begin position="71"/>
        <end position="92"/>
    </location>
</feature>
<organism evidence="11 12">
    <name type="scientific">Proteobacteria bacterium 228</name>
    <dbReference type="NCBI Taxonomy" id="2083153"/>
    <lineage>
        <taxon>Bacteria</taxon>
        <taxon>Pseudomonadati</taxon>
        <taxon>Pseudomonadota</taxon>
    </lineage>
</organism>
<dbReference type="InterPro" id="IPR003439">
    <property type="entry name" value="ABC_transporter-like_ATP-bd"/>
</dbReference>
<feature type="domain" description="ABC transporter" evidence="9">
    <location>
        <begin position="356"/>
        <end position="590"/>
    </location>
</feature>
<dbReference type="CDD" id="cd18582">
    <property type="entry name" value="ABC_6TM_ATM1_ABCB7"/>
    <property type="match status" value="1"/>
</dbReference>
<dbReference type="InterPro" id="IPR011527">
    <property type="entry name" value="ABC1_TM_dom"/>
</dbReference>
<feature type="transmembrane region" description="Helical" evidence="8">
    <location>
        <begin position="258"/>
        <end position="285"/>
    </location>
</feature>
<dbReference type="Pfam" id="PF00664">
    <property type="entry name" value="ABC_membrane"/>
    <property type="match status" value="1"/>
</dbReference>
<dbReference type="PANTHER" id="PTHR24221">
    <property type="entry name" value="ATP-BINDING CASSETTE SUB-FAMILY B"/>
    <property type="match status" value="1"/>
</dbReference>
<dbReference type="GO" id="GO:0016887">
    <property type="term" value="F:ATP hydrolysis activity"/>
    <property type="evidence" value="ECO:0007669"/>
    <property type="project" value="InterPro"/>
</dbReference>
<keyword evidence="3 8" id="KW-0812">Transmembrane</keyword>
<evidence type="ECO:0000256" key="5">
    <source>
        <dbReference type="ARBA" id="ARBA00022840"/>
    </source>
</evidence>
<evidence type="ECO:0000313" key="12">
    <source>
        <dbReference type="Proteomes" id="UP000238196"/>
    </source>
</evidence>
<dbReference type="InterPro" id="IPR003593">
    <property type="entry name" value="AAA+_ATPase"/>
</dbReference>
<gene>
    <name evidence="11" type="ORF">C4K68_11730</name>
</gene>
<evidence type="ECO:0000256" key="1">
    <source>
        <dbReference type="ARBA" id="ARBA00004651"/>
    </source>
</evidence>
<dbReference type="InterPro" id="IPR039421">
    <property type="entry name" value="Type_1_exporter"/>
</dbReference>
<dbReference type="GO" id="GO:0005524">
    <property type="term" value="F:ATP binding"/>
    <property type="evidence" value="ECO:0007669"/>
    <property type="project" value="UniProtKB-KW"/>
</dbReference>
<dbReference type="AlphaFoldDB" id="A0A2S5KR02"/>
<feature type="transmembrane region" description="Helical" evidence="8">
    <location>
        <begin position="148"/>
        <end position="173"/>
    </location>
</feature>
<dbReference type="Gene3D" id="3.40.50.300">
    <property type="entry name" value="P-loop containing nucleotide triphosphate hydrolases"/>
    <property type="match status" value="1"/>
</dbReference>
<dbReference type="SUPFAM" id="SSF90123">
    <property type="entry name" value="ABC transporter transmembrane region"/>
    <property type="match status" value="1"/>
</dbReference>
<dbReference type="SMART" id="SM00382">
    <property type="entry name" value="AAA"/>
    <property type="match status" value="1"/>
</dbReference>
<keyword evidence="6 8" id="KW-1133">Transmembrane helix</keyword>
<keyword evidence="5" id="KW-0067">ATP-binding</keyword>
<evidence type="ECO:0000256" key="2">
    <source>
        <dbReference type="ARBA" id="ARBA00022448"/>
    </source>
</evidence>
<protein>
    <submittedName>
        <fullName evidence="11">Metal ABC transporter permease</fullName>
    </submittedName>
</protein>
<dbReference type="InterPro" id="IPR017871">
    <property type="entry name" value="ABC_transporter-like_CS"/>
</dbReference>
<evidence type="ECO:0000259" key="9">
    <source>
        <dbReference type="PROSITE" id="PS50893"/>
    </source>
</evidence>
<dbReference type="GO" id="GO:0140359">
    <property type="term" value="F:ABC-type transporter activity"/>
    <property type="evidence" value="ECO:0007669"/>
    <property type="project" value="InterPro"/>
</dbReference>
<dbReference type="SUPFAM" id="SSF52540">
    <property type="entry name" value="P-loop containing nucleoside triphosphate hydrolases"/>
    <property type="match status" value="1"/>
</dbReference>